<name>A0A8K0T9K2_9PEZI</name>
<reference evidence="2" key="1">
    <citation type="journal article" date="2021" name="Nat. Commun.">
        <title>Genetic determinants of endophytism in the Arabidopsis root mycobiome.</title>
        <authorList>
            <person name="Mesny F."/>
            <person name="Miyauchi S."/>
            <person name="Thiergart T."/>
            <person name="Pickel B."/>
            <person name="Atanasova L."/>
            <person name="Karlsson M."/>
            <person name="Huettel B."/>
            <person name="Barry K.W."/>
            <person name="Haridas S."/>
            <person name="Chen C."/>
            <person name="Bauer D."/>
            <person name="Andreopoulos W."/>
            <person name="Pangilinan J."/>
            <person name="LaButti K."/>
            <person name="Riley R."/>
            <person name="Lipzen A."/>
            <person name="Clum A."/>
            <person name="Drula E."/>
            <person name="Henrissat B."/>
            <person name="Kohler A."/>
            <person name="Grigoriev I.V."/>
            <person name="Martin F.M."/>
            <person name="Hacquard S."/>
        </authorList>
    </citation>
    <scope>NUCLEOTIDE SEQUENCE</scope>
    <source>
        <strain evidence="2">MPI-CAGE-AT-0016</strain>
    </source>
</reference>
<proteinExistence type="predicted"/>
<comment type="caution">
    <text evidence="2">The sequence shown here is derived from an EMBL/GenBank/DDBJ whole genome shotgun (WGS) entry which is preliminary data.</text>
</comment>
<evidence type="ECO:0000313" key="2">
    <source>
        <dbReference type="EMBL" id="KAH7353448.1"/>
    </source>
</evidence>
<gene>
    <name evidence="2" type="ORF">B0T11DRAFT_312197</name>
</gene>
<dbReference type="PROSITE" id="PS51257">
    <property type="entry name" value="PROKAR_LIPOPROTEIN"/>
    <property type="match status" value="1"/>
</dbReference>
<organism evidence="2 3">
    <name type="scientific">Plectosphaerella cucumerina</name>
    <dbReference type="NCBI Taxonomy" id="40658"/>
    <lineage>
        <taxon>Eukaryota</taxon>
        <taxon>Fungi</taxon>
        <taxon>Dikarya</taxon>
        <taxon>Ascomycota</taxon>
        <taxon>Pezizomycotina</taxon>
        <taxon>Sordariomycetes</taxon>
        <taxon>Hypocreomycetidae</taxon>
        <taxon>Glomerellales</taxon>
        <taxon>Plectosphaerellaceae</taxon>
        <taxon>Plectosphaerella</taxon>
    </lineage>
</organism>
<evidence type="ECO:0000256" key="1">
    <source>
        <dbReference type="SAM" id="MobiDB-lite"/>
    </source>
</evidence>
<dbReference type="EMBL" id="JAGPXD010000005">
    <property type="protein sequence ID" value="KAH7353448.1"/>
    <property type="molecule type" value="Genomic_DNA"/>
</dbReference>
<sequence length="144" mass="16040">MGRASRFHFTIPGQGSIETSPIPHASFSSCPRTRLCLHHPSITSLSPPLQHFWWTLYSSPPFQPAPDLTCHSLSTLVRQLYFLATSPARFNRPTIPDPHLPPPTARKPRHDSFAFPTRIESKAANTSRSVRASIAKQHLPPALC</sequence>
<accession>A0A8K0T9K2</accession>
<dbReference type="Proteomes" id="UP000813385">
    <property type="component" value="Unassembled WGS sequence"/>
</dbReference>
<feature type="region of interest" description="Disordered" evidence="1">
    <location>
        <begin position="92"/>
        <end position="111"/>
    </location>
</feature>
<dbReference type="AlphaFoldDB" id="A0A8K0T9K2"/>
<protein>
    <submittedName>
        <fullName evidence="2">Uncharacterized protein</fullName>
    </submittedName>
</protein>
<evidence type="ECO:0000313" key="3">
    <source>
        <dbReference type="Proteomes" id="UP000813385"/>
    </source>
</evidence>
<keyword evidence="3" id="KW-1185">Reference proteome</keyword>
<feature type="compositionally biased region" description="Pro residues" evidence="1">
    <location>
        <begin position="95"/>
        <end position="105"/>
    </location>
</feature>